<sequence length="39" mass="4116">MDTTGSEALVPHTAALQLMIQSGAVCTCHLDVGRSRMDV</sequence>
<name>A0A0W8E1G0_9ZZZZ</name>
<organism evidence="1">
    <name type="scientific">hydrocarbon metagenome</name>
    <dbReference type="NCBI Taxonomy" id="938273"/>
    <lineage>
        <taxon>unclassified sequences</taxon>
        <taxon>metagenomes</taxon>
        <taxon>ecological metagenomes</taxon>
    </lineage>
</organism>
<reference evidence="1" key="1">
    <citation type="journal article" date="2015" name="Proc. Natl. Acad. Sci. U.S.A.">
        <title>Networks of energetic and metabolic interactions define dynamics in microbial communities.</title>
        <authorList>
            <person name="Embree M."/>
            <person name="Liu J.K."/>
            <person name="Al-Bassam M.M."/>
            <person name="Zengler K."/>
        </authorList>
    </citation>
    <scope>NUCLEOTIDE SEQUENCE</scope>
</reference>
<gene>
    <name evidence="1" type="ORF">ASZ90_020192</name>
</gene>
<dbReference type="EMBL" id="LNQE01001919">
    <property type="protein sequence ID" value="KUG02443.1"/>
    <property type="molecule type" value="Genomic_DNA"/>
</dbReference>
<evidence type="ECO:0000313" key="1">
    <source>
        <dbReference type="EMBL" id="KUG02443.1"/>
    </source>
</evidence>
<accession>A0A0W8E1G0</accession>
<protein>
    <submittedName>
        <fullName evidence="1">Uncharacterized protein</fullName>
    </submittedName>
</protein>
<proteinExistence type="predicted"/>
<comment type="caution">
    <text evidence="1">The sequence shown here is derived from an EMBL/GenBank/DDBJ whole genome shotgun (WGS) entry which is preliminary data.</text>
</comment>
<dbReference type="AlphaFoldDB" id="A0A0W8E1G0"/>